<dbReference type="OrthoDB" id="5967843at2759"/>
<dbReference type="Proteomes" id="UP000807469">
    <property type="component" value="Unassembled WGS sequence"/>
</dbReference>
<evidence type="ECO:0000313" key="2">
    <source>
        <dbReference type="Proteomes" id="UP000807469"/>
    </source>
</evidence>
<name>A0A9P5YSB5_9AGAR</name>
<dbReference type="PANTHER" id="PTHR10039">
    <property type="entry name" value="AMELOGENIN"/>
    <property type="match status" value="1"/>
</dbReference>
<proteinExistence type="predicted"/>
<dbReference type="EMBL" id="MU155474">
    <property type="protein sequence ID" value="KAF9473056.1"/>
    <property type="molecule type" value="Genomic_DNA"/>
</dbReference>
<dbReference type="AlphaFoldDB" id="A0A9P5YSB5"/>
<gene>
    <name evidence="1" type="ORF">BDN70DRAFT_413887</name>
</gene>
<accession>A0A9P5YSB5</accession>
<comment type="caution">
    <text evidence="1">The sequence shown here is derived from an EMBL/GenBank/DDBJ whole genome shotgun (WGS) entry which is preliminary data.</text>
</comment>
<reference evidence="1" key="1">
    <citation type="submission" date="2020-11" db="EMBL/GenBank/DDBJ databases">
        <authorList>
            <consortium name="DOE Joint Genome Institute"/>
            <person name="Ahrendt S."/>
            <person name="Riley R."/>
            <person name="Andreopoulos W."/>
            <person name="Labutti K."/>
            <person name="Pangilinan J."/>
            <person name="Ruiz-Duenas F.J."/>
            <person name="Barrasa J.M."/>
            <person name="Sanchez-Garcia M."/>
            <person name="Camarero S."/>
            <person name="Miyauchi S."/>
            <person name="Serrano A."/>
            <person name="Linde D."/>
            <person name="Babiker R."/>
            <person name="Drula E."/>
            <person name="Ayuso-Fernandez I."/>
            <person name="Pacheco R."/>
            <person name="Padilla G."/>
            <person name="Ferreira P."/>
            <person name="Barriuso J."/>
            <person name="Kellner H."/>
            <person name="Castanera R."/>
            <person name="Alfaro M."/>
            <person name="Ramirez L."/>
            <person name="Pisabarro A.G."/>
            <person name="Kuo A."/>
            <person name="Tritt A."/>
            <person name="Lipzen A."/>
            <person name="He G."/>
            <person name="Yan M."/>
            <person name="Ng V."/>
            <person name="Cullen D."/>
            <person name="Martin F."/>
            <person name="Rosso M.-N."/>
            <person name="Henrissat B."/>
            <person name="Hibbett D."/>
            <person name="Martinez A.T."/>
            <person name="Grigoriev I.V."/>
        </authorList>
    </citation>
    <scope>NUCLEOTIDE SEQUENCE</scope>
    <source>
        <strain evidence="1">CIRM-BRFM 674</strain>
    </source>
</reference>
<keyword evidence="2" id="KW-1185">Reference proteome</keyword>
<evidence type="ECO:0008006" key="3">
    <source>
        <dbReference type="Google" id="ProtNLM"/>
    </source>
</evidence>
<protein>
    <recommendedName>
        <fullName evidence="3">NACHT domain-containing protein</fullName>
    </recommendedName>
</protein>
<evidence type="ECO:0000313" key="1">
    <source>
        <dbReference type="EMBL" id="KAF9473056.1"/>
    </source>
</evidence>
<organism evidence="1 2">
    <name type="scientific">Pholiota conissans</name>
    <dbReference type="NCBI Taxonomy" id="109636"/>
    <lineage>
        <taxon>Eukaryota</taxon>
        <taxon>Fungi</taxon>
        <taxon>Dikarya</taxon>
        <taxon>Basidiomycota</taxon>
        <taxon>Agaricomycotina</taxon>
        <taxon>Agaricomycetes</taxon>
        <taxon>Agaricomycetidae</taxon>
        <taxon>Agaricales</taxon>
        <taxon>Agaricineae</taxon>
        <taxon>Strophariaceae</taxon>
        <taxon>Pholiota</taxon>
    </lineage>
</organism>
<sequence length="392" mass="44877">MQTLIVKPVNDFTSCLTKASTLKRVKPKLIIVDGLDEAREETTQKELLDTLAASFYQLHIPLIFIVASRPEYVIRQAFNREPLRSLTKGMALDEHYKSDEDIRVFLRLKFKEIKELHPLGKNLPNPWPSENDMKYLVLKSSGQFIFASTVIKYIDSPRHNPARRLKIVLGLSSPGKDTPFAQLDTLYDLILSSVNDISKVLDILALIFLQTGYDIYLTIDFIETLLNLESGDVLTALTDMHALIRIPSMENDDDQLHVYHASLQDFLMDKSRAGRFFLDAQAYHVALAHYLLCYVNNAFTSECKGDRLQAVLNGFIDHFLQISESDEIVCCLRNFSLTKFLRIDTFYATKWDAFFHHLQTQCSAVKPIRTYLSAFKTSLIHGFLPDTNNTRN</sequence>